<dbReference type="Proteomes" id="UP001050691">
    <property type="component" value="Unassembled WGS sequence"/>
</dbReference>
<accession>A0AAV5AR21</accession>
<dbReference type="EMBL" id="BPWL01000009">
    <property type="protein sequence ID" value="GJJ14320.1"/>
    <property type="molecule type" value="Genomic_DNA"/>
</dbReference>
<evidence type="ECO:0008006" key="3">
    <source>
        <dbReference type="Google" id="ProtNLM"/>
    </source>
</evidence>
<proteinExistence type="predicted"/>
<protein>
    <recommendedName>
        <fullName evidence="3">Aminoglycoside phosphotransferase domain-containing protein</fullName>
    </recommendedName>
</protein>
<sequence length="275" mass="31678">MTSFSPDNIVEFEEAVITACEEDQHNHKYDYGHKCGLVVRGVFVKYDNYYSLRPEVEMQKYVFEFAKSSRDAPHVPEVYHFFHRDQLMAYVVMEYINTTPIPDLELAPKVALALQWLRNVPAPSDRVYIGSLEEGHARHRVFKDHRAPLPFSSVQALERYLNTVAARLRRRSAIDDVSFLNERLVLTQSDMDESHFGVDDKERPCLLDFRSIGWLPESFASHTMSSIIPFIAAVAQHLDWPPSPNLLTMSRIRGFLGMYADRTLGLNEHGYPETV</sequence>
<gene>
    <name evidence="1" type="ORF">Clacol_008584</name>
</gene>
<dbReference type="AlphaFoldDB" id="A0AAV5AR21"/>
<evidence type="ECO:0000313" key="1">
    <source>
        <dbReference type="EMBL" id="GJJ14320.1"/>
    </source>
</evidence>
<evidence type="ECO:0000313" key="2">
    <source>
        <dbReference type="Proteomes" id="UP001050691"/>
    </source>
</evidence>
<comment type="caution">
    <text evidence="1">The sequence shown here is derived from an EMBL/GenBank/DDBJ whole genome shotgun (WGS) entry which is preliminary data.</text>
</comment>
<organism evidence="1 2">
    <name type="scientific">Clathrus columnatus</name>
    <dbReference type="NCBI Taxonomy" id="1419009"/>
    <lineage>
        <taxon>Eukaryota</taxon>
        <taxon>Fungi</taxon>
        <taxon>Dikarya</taxon>
        <taxon>Basidiomycota</taxon>
        <taxon>Agaricomycotina</taxon>
        <taxon>Agaricomycetes</taxon>
        <taxon>Phallomycetidae</taxon>
        <taxon>Phallales</taxon>
        <taxon>Clathraceae</taxon>
        <taxon>Clathrus</taxon>
    </lineage>
</organism>
<name>A0AAV5AR21_9AGAM</name>
<reference evidence="1" key="1">
    <citation type="submission" date="2021-10" db="EMBL/GenBank/DDBJ databases">
        <title>De novo Genome Assembly of Clathrus columnatus (Basidiomycota, Fungi) Using Illumina and Nanopore Sequence Data.</title>
        <authorList>
            <person name="Ogiso-Tanaka E."/>
            <person name="Itagaki H."/>
            <person name="Hosoya T."/>
            <person name="Hosaka K."/>
        </authorList>
    </citation>
    <scope>NUCLEOTIDE SEQUENCE</scope>
    <source>
        <strain evidence="1">MO-923</strain>
    </source>
</reference>
<keyword evidence="2" id="KW-1185">Reference proteome</keyword>